<name>G0UZY3_TRYCI</name>
<evidence type="ECO:0000313" key="2">
    <source>
        <dbReference type="EMBL" id="CCC94952.1"/>
    </source>
</evidence>
<sequence>MTSGFIPGRRTHAPCRETESMSKQGPWPHKKQHQGVCYEGSGYFEIPPSMHRVTPATLPHLATRIGKNIRTREYRSLGSRLFRAEHLRAGHLTTKMCIRGCPTPR</sequence>
<evidence type="ECO:0000256" key="1">
    <source>
        <dbReference type="SAM" id="MobiDB-lite"/>
    </source>
</evidence>
<dbReference type="EMBL" id="HE575324">
    <property type="protein sequence ID" value="CCC94952.1"/>
    <property type="molecule type" value="Genomic_DNA"/>
</dbReference>
<protein>
    <submittedName>
        <fullName evidence="2">Uncharacterized protein</fullName>
    </submittedName>
</protein>
<feature type="region of interest" description="Disordered" evidence="1">
    <location>
        <begin position="1"/>
        <end position="32"/>
    </location>
</feature>
<reference evidence="2" key="1">
    <citation type="journal article" date="2012" name="Proc. Natl. Acad. Sci. U.S.A.">
        <title>Antigenic diversity is generated by distinct evolutionary mechanisms in African trypanosome species.</title>
        <authorList>
            <person name="Jackson A.P."/>
            <person name="Berry A."/>
            <person name="Aslett M."/>
            <person name="Allison H.C."/>
            <person name="Burton P."/>
            <person name="Vavrova-Anderson J."/>
            <person name="Brown R."/>
            <person name="Browne H."/>
            <person name="Corton N."/>
            <person name="Hauser H."/>
            <person name="Gamble J."/>
            <person name="Gilderthorp R."/>
            <person name="Marcello L."/>
            <person name="McQuillan J."/>
            <person name="Otto T.D."/>
            <person name="Quail M.A."/>
            <person name="Sanders M.J."/>
            <person name="van Tonder A."/>
            <person name="Ginger M.L."/>
            <person name="Field M.C."/>
            <person name="Barry J.D."/>
            <person name="Hertz-Fowler C."/>
            <person name="Berriman M."/>
        </authorList>
    </citation>
    <scope>NUCLEOTIDE SEQUENCE</scope>
    <source>
        <strain evidence="2">IL3000</strain>
    </source>
</reference>
<proteinExistence type="predicted"/>
<organism evidence="2">
    <name type="scientific">Trypanosoma congolense (strain IL3000)</name>
    <dbReference type="NCBI Taxonomy" id="1068625"/>
    <lineage>
        <taxon>Eukaryota</taxon>
        <taxon>Discoba</taxon>
        <taxon>Euglenozoa</taxon>
        <taxon>Kinetoplastea</taxon>
        <taxon>Metakinetoplastina</taxon>
        <taxon>Trypanosomatida</taxon>
        <taxon>Trypanosomatidae</taxon>
        <taxon>Trypanosoma</taxon>
        <taxon>Nannomonas</taxon>
    </lineage>
</organism>
<accession>G0UZY3</accession>
<dbReference type="AlphaFoldDB" id="G0UZY3"/>
<gene>
    <name evidence="2" type="ORF">TCIL3000_11_3520</name>
</gene>